<evidence type="ECO:0000313" key="2">
    <source>
        <dbReference type="EMBL" id="QHS93647.1"/>
    </source>
</evidence>
<proteinExistence type="predicted"/>
<organism evidence="2">
    <name type="scientific">viral metagenome</name>
    <dbReference type="NCBI Taxonomy" id="1070528"/>
    <lineage>
        <taxon>unclassified sequences</taxon>
        <taxon>metagenomes</taxon>
        <taxon>organismal metagenomes</taxon>
    </lineage>
</organism>
<dbReference type="AlphaFoldDB" id="A0A6C0BMM4"/>
<sequence>MIWTVWGAALLLGLWTYIDREILPAYWCGSVMGAIISLLIILALQPEDAVGGLGQGALIGGCVGATLWGLVKLCDVGPPAPLETPLLTATP</sequence>
<accession>A0A6C0BMM4</accession>
<dbReference type="EMBL" id="MN739208">
    <property type="protein sequence ID" value="QHS93647.1"/>
    <property type="molecule type" value="Genomic_DNA"/>
</dbReference>
<protein>
    <submittedName>
        <fullName evidence="2">Uncharacterized protein</fullName>
    </submittedName>
</protein>
<name>A0A6C0BMM4_9ZZZZ</name>
<feature type="transmembrane region" description="Helical" evidence="1">
    <location>
        <begin position="24"/>
        <end position="44"/>
    </location>
</feature>
<evidence type="ECO:0000256" key="1">
    <source>
        <dbReference type="SAM" id="Phobius"/>
    </source>
</evidence>
<keyword evidence="1" id="KW-1133">Transmembrane helix</keyword>
<keyword evidence="1" id="KW-0812">Transmembrane</keyword>
<keyword evidence="1" id="KW-0472">Membrane</keyword>
<reference evidence="2" key="1">
    <citation type="journal article" date="2020" name="Nature">
        <title>Giant virus diversity and host interactions through global metagenomics.</title>
        <authorList>
            <person name="Schulz F."/>
            <person name="Roux S."/>
            <person name="Paez-Espino D."/>
            <person name="Jungbluth S."/>
            <person name="Walsh D.A."/>
            <person name="Denef V.J."/>
            <person name="McMahon K.D."/>
            <person name="Konstantinidis K.T."/>
            <person name="Eloe-Fadrosh E.A."/>
            <person name="Kyrpides N.C."/>
            <person name="Woyke T."/>
        </authorList>
    </citation>
    <scope>NUCLEOTIDE SEQUENCE</scope>
    <source>
        <strain evidence="2">GVMAG-M-3300018080-19</strain>
    </source>
</reference>